<evidence type="ECO:0000256" key="1">
    <source>
        <dbReference type="SAM" id="MobiDB-lite"/>
    </source>
</evidence>
<accession>A0ABU7V5R2</accession>
<feature type="region of interest" description="Disordered" evidence="1">
    <location>
        <begin position="1"/>
        <end position="20"/>
    </location>
</feature>
<keyword evidence="2" id="KW-0472">Membrane</keyword>
<keyword evidence="2" id="KW-0812">Transmembrane</keyword>
<feature type="transmembrane region" description="Helical" evidence="2">
    <location>
        <begin position="85"/>
        <end position="108"/>
    </location>
</feature>
<feature type="transmembrane region" description="Helical" evidence="2">
    <location>
        <begin position="26"/>
        <end position="45"/>
    </location>
</feature>
<dbReference type="EMBL" id="JAZHOV010000004">
    <property type="protein sequence ID" value="MEF2254975.1"/>
    <property type="molecule type" value="Genomic_DNA"/>
</dbReference>
<reference evidence="3 4" key="1">
    <citation type="submission" date="2024-01" db="EMBL/GenBank/DDBJ databases">
        <title>the genome sequence of strain Microbacterium schleiferi NBRC 15075.</title>
        <authorList>
            <person name="Ding Y."/>
            <person name="Zhang G."/>
        </authorList>
    </citation>
    <scope>NUCLEOTIDE SEQUENCE [LARGE SCALE GENOMIC DNA]</scope>
    <source>
        <strain evidence="3 4">NBRC 15075</strain>
    </source>
</reference>
<feature type="transmembrane region" description="Helical" evidence="2">
    <location>
        <begin position="51"/>
        <end position="73"/>
    </location>
</feature>
<gene>
    <name evidence="3" type="ORF">V2V91_07470</name>
</gene>
<name>A0ABU7V5R2_9MICO</name>
<keyword evidence="2" id="KW-1133">Transmembrane helix</keyword>
<dbReference type="Proteomes" id="UP001351900">
    <property type="component" value="Unassembled WGS sequence"/>
</dbReference>
<evidence type="ECO:0000313" key="3">
    <source>
        <dbReference type="EMBL" id="MEF2254975.1"/>
    </source>
</evidence>
<keyword evidence="4" id="KW-1185">Reference proteome</keyword>
<proteinExistence type="predicted"/>
<dbReference type="RefSeq" id="WP_331791376.1">
    <property type="nucleotide sequence ID" value="NZ_BAAAUO010000012.1"/>
</dbReference>
<comment type="caution">
    <text evidence="3">The sequence shown here is derived from an EMBL/GenBank/DDBJ whole genome shotgun (WGS) entry which is preliminary data.</text>
</comment>
<evidence type="ECO:0000256" key="2">
    <source>
        <dbReference type="SAM" id="Phobius"/>
    </source>
</evidence>
<protein>
    <submittedName>
        <fullName evidence="3">Uncharacterized protein</fullName>
    </submittedName>
</protein>
<evidence type="ECO:0000313" key="4">
    <source>
        <dbReference type="Proteomes" id="UP001351900"/>
    </source>
</evidence>
<organism evidence="3 4">
    <name type="scientific">Microbacterium schleiferi</name>
    <dbReference type="NCBI Taxonomy" id="69362"/>
    <lineage>
        <taxon>Bacteria</taxon>
        <taxon>Bacillati</taxon>
        <taxon>Actinomycetota</taxon>
        <taxon>Actinomycetes</taxon>
        <taxon>Micrococcales</taxon>
        <taxon>Microbacteriaceae</taxon>
        <taxon>Microbacterium</taxon>
    </lineage>
</organism>
<sequence length="117" mass="12250">MTDPTEYDPTSMRNQPAMRQGGEKRWLIAGGILLVVAGTIFAFLMPLQFASAGMALSLLVAGYLAMILSALVIRSPRAKSMTLAWLMVAMGISAVLGLVVLIALEWAAGASSGHSGV</sequence>